<evidence type="ECO:0000313" key="1">
    <source>
        <dbReference type="EMBL" id="MST52054.1"/>
    </source>
</evidence>
<keyword evidence="2" id="KW-1185">Reference proteome</keyword>
<gene>
    <name evidence="1" type="ORF">FYJ64_06990</name>
</gene>
<dbReference type="AlphaFoldDB" id="A0A6L5Y5F4"/>
<organism evidence="1 2">
    <name type="scientific">Hornefia butyriciproducens</name>
    <dbReference type="NCBI Taxonomy" id="2652293"/>
    <lineage>
        <taxon>Bacteria</taxon>
        <taxon>Bacillati</taxon>
        <taxon>Bacillota</taxon>
        <taxon>Clostridia</taxon>
        <taxon>Peptostreptococcales</taxon>
        <taxon>Anaerovoracaceae</taxon>
        <taxon>Hornefia</taxon>
    </lineage>
</organism>
<name>A0A6L5Y5F4_9FIRM</name>
<sequence length="73" mass="8383">MTFNQVFLRIYDRKISSGEITFSQSGISKNDFTQLCMDPEFVFSEEALALICERMAVDKEERELLYELAGYGG</sequence>
<evidence type="ECO:0000313" key="2">
    <source>
        <dbReference type="Proteomes" id="UP000474676"/>
    </source>
</evidence>
<protein>
    <submittedName>
        <fullName evidence="1">Uncharacterized protein</fullName>
    </submittedName>
</protein>
<dbReference type="RefSeq" id="WP_154574481.1">
    <property type="nucleotide sequence ID" value="NZ_JAXDTB010000003.1"/>
</dbReference>
<reference evidence="1 2" key="1">
    <citation type="submission" date="2019-08" db="EMBL/GenBank/DDBJ databases">
        <title>In-depth cultivation of the pig gut microbiome towards novel bacterial diversity and tailored functional studies.</title>
        <authorList>
            <person name="Wylensek D."/>
            <person name="Hitch T.C.A."/>
            <person name="Clavel T."/>
        </authorList>
    </citation>
    <scope>NUCLEOTIDE SEQUENCE [LARGE SCALE GENOMIC DNA]</scope>
    <source>
        <strain evidence="1 2">WCA-MUC-591-APC-3H</strain>
    </source>
</reference>
<comment type="caution">
    <text evidence="1">The sequence shown here is derived from an EMBL/GenBank/DDBJ whole genome shotgun (WGS) entry which is preliminary data.</text>
</comment>
<proteinExistence type="predicted"/>
<accession>A0A6L5Y5F4</accession>
<dbReference type="EMBL" id="VUMZ01000006">
    <property type="protein sequence ID" value="MST52054.1"/>
    <property type="molecule type" value="Genomic_DNA"/>
</dbReference>
<dbReference type="GeneID" id="303115067"/>
<dbReference type="Proteomes" id="UP000474676">
    <property type="component" value="Unassembled WGS sequence"/>
</dbReference>